<reference evidence="1" key="1">
    <citation type="submission" date="2016-10" db="EMBL/GenBank/DDBJ databases">
        <title>Sequence of Gallionella enrichment culture.</title>
        <authorList>
            <person name="Poehlein A."/>
            <person name="Muehling M."/>
            <person name="Daniel R."/>
        </authorList>
    </citation>
    <scope>NUCLEOTIDE SEQUENCE</scope>
</reference>
<accession>A0A1J5PPQ6</accession>
<dbReference type="EMBL" id="MLJW01002988">
    <property type="protein sequence ID" value="OIQ73138.1"/>
    <property type="molecule type" value="Genomic_DNA"/>
</dbReference>
<proteinExistence type="predicted"/>
<sequence>MRALPGNVLAGDASQRLGRFAGRWLIFGPTQDQCAPGYGLGNLLRRQTLLLHGCGQNRRCTVLQQLVFLQMADHAVGQWNRVFINAVNPKQTQRGTLDGGGGEPGHLIKYLARNAPCRIAGAVDLGLSQLQMGHVIASFCFQPSSLSLRPPP</sequence>
<evidence type="ECO:0000313" key="1">
    <source>
        <dbReference type="EMBL" id="OIQ73138.1"/>
    </source>
</evidence>
<dbReference type="AlphaFoldDB" id="A0A1J5PPQ6"/>
<name>A0A1J5PPQ6_9ZZZZ</name>
<protein>
    <submittedName>
        <fullName evidence="1">Uncharacterized protein</fullName>
    </submittedName>
</protein>
<gene>
    <name evidence="1" type="ORF">GALL_452250</name>
</gene>
<organism evidence="1">
    <name type="scientific">mine drainage metagenome</name>
    <dbReference type="NCBI Taxonomy" id="410659"/>
    <lineage>
        <taxon>unclassified sequences</taxon>
        <taxon>metagenomes</taxon>
        <taxon>ecological metagenomes</taxon>
    </lineage>
</organism>
<comment type="caution">
    <text evidence="1">The sequence shown here is derived from an EMBL/GenBank/DDBJ whole genome shotgun (WGS) entry which is preliminary data.</text>
</comment>